<gene>
    <name evidence="1" type="ORF">LY79DRAFT_523031</name>
</gene>
<proteinExistence type="predicted"/>
<dbReference type="GeneID" id="85439733"/>
<sequence length="202" mass="23688">ARVSTVNQEFRGRSRKIAVLAVEYVNGVCLQDLFYPWGPVEGRVRLYEKTKYSASFTTKQGQRMQIMAQLMDGIITQEFAGLDHCGVLPKNVIITMPRNHNKPRAVLVDYGRAIIDQQRTSPAEFWKHFPTKHHTIPRFGHKILERFRGWVPLEWRGPPDHHEHTPLLYQWMMITFGGLVDNPKYTVFVDFFEERRPKKEQP</sequence>
<feature type="non-terminal residue" evidence="1">
    <location>
        <position position="1"/>
    </location>
</feature>
<dbReference type="Proteomes" id="UP001230504">
    <property type="component" value="Unassembled WGS sequence"/>
</dbReference>
<evidence type="ECO:0008006" key="3">
    <source>
        <dbReference type="Google" id="ProtNLM"/>
    </source>
</evidence>
<evidence type="ECO:0000313" key="2">
    <source>
        <dbReference type="Proteomes" id="UP001230504"/>
    </source>
</evidence>
<name>A0AAD8PSI3_9PEZI</name>
<keyword evidence="2" id="KW-1185">Reference proteome</keyword>
<protein>
    <recommendedName>
        <fullName evidence="3">Protein kinase domain-containing protein</fullName>
    </recommendedName>
</protein>
<dbReference type="InterPro" id="IPR011009">
    <property type="entry name" value="Kinase-like_dom_sf"/>
</dbReference>
<evidence type="ECO:0000313" key="1">
    <source>
        <dbReference type="EMBL" id="KAK1579242.1"/>
    </source>
</evidence>
<dbReference type="RefSeq" id="XP_060410393.1">
    <property type="nucleotide sequence ID" value="XM_060555493.1"/>
</dbReference>
<comment type="caution">
    <text evidence="1">The sequence shown here is derived from an EMBL/GenBank/DDBJ whole genome shotgun (WGS) entry which is preliminary data.</text>
</comment>
<dbReference type="EMBL" id="JAHLJV010000069">
    <property type="protein sequence ID" value="KAK1579242.1"/>
    <property type="molecule type" value="Genomic_DNA"/>
</dbReference>
<accession>A0AAD8PSI3</accession>
<dbReference type="AlphaFoldDB" id="A0AAD8PSI3"/>
<organism evidence="1 2">
    <name type="scientific">Colletotrichum navitas</name>
    <dbReference type="NCBI Taxonomy" id="681940"/>
    <lineage>
        <taxon>Eukaryota</taxon>
        <taxon>Fungi</taxon>
        <taxon>Dikarya</taxon>
        <taxon>Ascomycota</taxon>
        <taxon>Pezizomycotina</taxon>
        <taxon>Sordariomycetes</taxon>
        <taxon>Hypocreomycetidae</taxon>
        <taxon>Glomerellales</taxon>
        <taxon>Glomerellaceae</taxon>
        <taxon>Colletotrichum</taxon>
        <taxon>Colletotrichum graminicola species complex</taxon>
    </lineage>
</organism>
<dbReference type="SUPFAM" id="SSF56112">
    <property type="entry name" value="Protein kinase-like (PK-like)"/>
    <property type="match status" value="1"/>
</dbReference>
<reference evidence="1" key="1">
    <citation type="submission" date="2021-06" db="EMBL/GenBank/DDBJ databases">
        <title>Comparative genomics, transcriptomics and evolutionary studies reveal genomic signatures of adaptation to plant cell wall in hemibiotrophic fungi.</title>
        <authorList>
            <consortium name="DOE Joint Genome Institute"/>
            <person name="Baroncelli R."/>
            <person name="Diaz J.F."/>
            <person name="Benocci T."/>
            <person name="Peng M."/>
            <person name="Battaglia E."/>
            <person name="Haridas S."/>
            <person name="Andreopoulos W."/>
            <person name="Labutti K."/>
            <person name="Pangilinan J."/>
            <person name="Floch G.L."/>
            <person name="Makela M.R."/>
            <person name="Henrissat B."/>
            <person name="Grigoriev I.V."/>
            <person name="Crouch J.A."/>
            <person name="De Vries R.P."/>
            <person name="Sukno S.A."/>
            <person name="Thon M.R."/>
        </authorList>
    </citation>
    <scope>NUCLEOTIDE SEQUENCE</scope>
    <source>
        <strain evidence="1">CBS 125086</strain>
    </source>
</reference>